<feature type="transmembrane region" description="Helical" evidence="7">
    <location>
        <begin position="104"/>
        <end position="124"/>
    </location>
</feature>
<keyword evidence="5 7" id="KW-1133">Transmembrane helix</keyword>
<feature type="transmembrane region" description="Helical" evidence="7">
    <location>
        <begin position="230"/>
        <end position="254"/>
    </location>
</feature>
<name>A0ABD0YFH9_9HEMI</name>
<organism evidence="9 10">
    <name type="scientific">Ranatra chinensis</name>
    <dbReference type="NCBI Taxonomy" id="642074"/>
    <lineage>
        <taxon>Eukaryota</taxon>
        <taxon>Metazoa</taxon>
        <taxon>Ecdysozoa</taxon>
        <taxon>Arthropoda</taxon>
        <taxon>Hexapoda</taxon>
        <taxon>Insecta</taxon>
        <taxon>Pterygota</taxon>
        <taxon>Neoptera</taxon>
        <taxon>Paraneoptera</taxon>
        <taxon>Hemiptera</taxon>
        <taxon>Heteroptera</taxon>
        <taxon>Panheteroptera</taxon>
        <taxon>Nepomorpha</taxon>
        <taxon>Nepidae</taxon>
        <taxon>Ranatrinae</taxon>
        <taxon>Ranatra</taxon>
    </lineage>
</organism>
<dbReference type="FunFam" id="1.20.1250.20:FF:000003">
    <property type="entry name" value="Solute carrier family 17 member 3"/>
    <property type="match status" value="1"/>
</dbReference>
<evidence type="ECO:0000313" key="10">
    <source>
        <dbReference type="Proteomes" id="UP001558652"/>
    </source>
</evidence>
<evidence type="ECO:0000259" key="8">
    <source>
        <dbReference type="PROSITE" id="PS50850"/>
    </source>
</evidence>
<dbReference type="Proteomes" id="UP001558652">
    <property type="component" value="Unassembled WGS sequence"/>
</dbReference>
<dbReference type="Gene3D" id="1.20.1250.20">
    <property type="entry name" value="MFS general substrate transporter like domains"/>
    <property type="match status" value="2"/>
</dbReference>
<keyword evidence="2" id="KW-0813">Transport</keyword>
<evidence type="ECO:0000256" key="3">
    <source>
        <dbReference type="ARBA" id="ARBA00022692"/>
    </source>
</evidence>
<evidence type="ECO:0000256" key="6">
    <source>
        <dbReference type="ARBA" id="ARBA00023136"/>
    </source>
</evidence>
<feature type="transmembrane region" description="Helical" evidence="7">
    <location>
        <begin position="39"/>
        <end position="56"/>
    </location>
</feature>
<evidence type="ECO:0000256" key="1">
    <source>
        <dbReference type="ARBA" id="ARBA00004141"/>
    </source>
</evidence>
<dbReference type="InterPro" id="IPR036259">
    <property type="entry name" value="MFS_trans_sf"/>
</dbReference>
<dbReference type="AlphaFoldDB" id="A0ABD0YFH9"/>
<feature type="transmembrane region" description="Helical" evidence="7">
    <location>
        <begin position="130"/>
        <end position="149"/>
    </location>
</feature>
<evidence type="ECO:0000256" key="5">
    <source>
        <dbReference type="ARBA" id="ARBA00022989"/>
    </source>
</evidence>
<reference evidence="9 10" key="1">
    <citation type="submission" date="2024-07" db="EMBL/GenBank/DDBJ databases">
        <title>Chromosome-level genome assembly of the water stick insect Ranatra chinensis (Heteroptera: Nepidae).</title>
        <authorList>
            <person name="Liu X."/>
        </authorList>
    </citation>
    <scope>NUCLEOTIDE SEQUENCE [LARGE SCALE GENOMIC DNA]</scope>
    <source>
        <strain evidence="9">Cailab_2021Rc</strain>
        <tissue evidence="9">Muscle</tissue>
    </source>
</reference>
<keyword evidence="10" id="KW-1185">Reference proteome</keyword>
<evidence type="ECO:0000313" key="9">
    <source>
        <dbReference type="EMBL" id="KAL1115819.1"/>
    </source>
</evidence>
<feature type="transmembrane region" description="Helical" evidence="7">
    <location>
        <begin position="359"/>
        <end position="380"/>
    </location>
</feature>
<dbReference type="PANTHER" id="PTHR11662">
    <property type="entry name" value="SOLUTE CARRIER FAMILY 17"/>
    <property type="match status" value="1"/>
</dbReference>
<dbReference type="PROSITE" id="PS50850">
    <property type="entry name" value="MFS"/>
    <property type="match status" value="1"/>
</dbReference>
<dbReference type="Pfam" id="PF07690">
    <property type="entry name" value="MFS_1"/>
    <property type="match status" value="1"/>
</dbReference>
<feature type="transmembrane region" description="Helical" evidence="7">
    <location>
        <begin position="325"/>
        <end position="347"/>
    </location>
</feature>
<feature type="transmembrane region" description="Helical" evidence="7">
    <location>
        <begin position="292"/>
        <end position="313"/>
    </location>
</feature>
<dbReference type="InterPro" id="IPR050382">
    <property type="entry name" value="MFS_Na/Anion_cotransporter"/>
</dbReference>
<feature type="transmembrane region" description="Helical" evidence="7">
    <location>
        <begin position="266"/>
        <end position="286"/>
    </location>
</feature>
<dbReference type="GO" id="GO:0016020">
    <property type="term" value="C:membrane"/>
    <property type="evidence" value="ECO:0007669"/>
    <property type="project" value="UniProtKB-SubCell"/>
</dbReference>
<protein>
    <recommendedName>
        <fullName evidence="8">Major facilitator superfamily (MFS) profile domain-containing protein</fullName>
    </recommendedName>
</protein>
<accession>A0ABD0YFH9</accession>
<feature type="non-terminal residue" evidence="9">
    <location>
        <position position="1"/>
    </location>
</feature>
<keyword evidence="4" id="KW-0769">Symport</keyword>
<sequence length="419" mass="46094">KFDWDSYQQNLIHGSFFWGYICTELPGGRLAEVIGARKVWGYSILIASLVTLFTPLAASLDYIAVVALRVAIGFMLGVTFPAIQPLGAKWIPPNDRSKFISNMMASSLGAALTLPVCGFLIDSFGWSSVFYTTGLIGVLWTVAWFLLIFDSPGQHPRISRGEREFIEEAIGASSKVRKAYKVPWLKVLSSAPVWAIVLTHGSSVFCYFTVVNQLPTYMKNVLAFEIKENGFFSSFPYLGKYVMALGTGFLADYLKSSGKISTTMTRKFFTTFAVGLPGLFMLLLVFFGDNAVWSICIFTVALTLNGAVTAGYLGNALDIAPNFSGTIFGMANTLSSLGGFLSAYMVGYLTFENQTFSQWQIVFSVLAGTYLFGSMIYLFLGTAEQLEWNTPEDSNHVNHVNSNHLGDIEMAEKEALNKT</sequence>
<evidence type="ECO:0000256" key="4">
    <source>
        <dbReference type="ARBA" id="ARBA00022847"/>
    </source>
</evidence>
<dbReference type="CDD" id="cd17318">
    <property type="entry name" value="MFS_SLC17"/>
    <property type="match status" value="1"/>
</dbReference>
<dbReference type="EMBL" id="JBFDAA010000019">
    <property type="protein sequence ID" value="KAL1115819.1"/>
    <property type="molecule type" value="Genomic_DNA"/>
</dbReference>
<comment type="subcellular location">
    <subcellularLocation>
        <location evidence="1">Membrane</location>
        <topology evidence="1">Multi-pass membrane protein</topology>
    </subcellularLocation>
</comment>
<dbReference type="FunFam" id="1.20.1250.20:FF:000157">
    <property type="entry name" value="Inorganic phosphate cotransporter"/>
    <property type="match status" value="1"/>
</dbReference>
<feature type="domain" description="Major facilitator superfamily (MFS) profile" evidence="8">
    <location>
        <begin position="1"/>
        <end position="385"/>
    </location>
</feature>
<evidence type="ECO:0000256" key="7">
    <source>
        <dbReference type="SAM" id="Phobius"/>
    </source>
</evidence>
<dbReference type="SUPFAM" id="SSF103473">
    <property type="entry name" value="MFS general substrate transporter"/>
    <property type="match status" value="1"/>
</dbReference>
<keyword evidence="3 7" id="KW-0812">Transmembrane</keyword>
<dbReference type="InterPro" id="IPR011701">
    <property type="entry name" value="MFS"/>
</dbReference>
<keyword evidence="6 7" id="KW-0472">Membrane</keyword>
<comment type="caution">
    <text evidence="9">The sequence shown here is derived from an EMBL/GenBank/DDBJ whole genome shotgun (WGS) entry which is preliminary data.</text>
</comment>
<dbReference type="PANTHER" id="PTHR11662:SF411">
    <property type="entry name" value="GH05102P"/>
    <property type="match status" value="1"/>
</dbReference>
<dbReference type="GO" id="GO:0015293">
    <property type="term" value="F:symporter activity"/>
    <property type="evidence" value="ECO:0007669"/>
    <property type="project" value="UniProtKB-KW"/>
</dbReference>
<dbReference type="InterPro" id="IPR020846">
    <property type="entry name" value="MFS_dom"/>
</dbReference>
<gene>
    <name evidence="9" type="ORF">AAG570_006109</name>
</gene>
<feature type="transmembrane region" description="Helical" evidence="7">
    <location>
        <begin position="62"/>
        <end position="83"/>
    </location>
</feature>
<feature type="transmembrane region" description="Helical" evidence="7">
    <location>
        <begin position="187"/>
        <end position="210"/>
    </location>
</feature>
<evidence type="ECO:0000256" key="2">
    <source>
        <dbReference type="ARBA" id="ARBA00022448"/>
    </source>
</evidence>
<proteinExistence type="predicted"/>